<name>A0A8S2FKR0_9BILA</name>
<dbReference type="EMBL" id="CAJNOK010032381">
    <property type="protein sequence ID" value="CAF1483498.1"/>
    <property type="molecule type" value="Genomic_DNA"/>
</dbReference>
<organism evidence="1 3">
    <name type="scientific">Didymodactylos carnosus</name>
    <dbReference type="NCBI Taxonomy" id="1234261"/>
    <lineage>
        <taxon>Eukaryota</taxon>
        <taxon>Metazoa</taxon>
        <taxon>Spiralia</taxon>
        <taxon>Gnathifera</taxon>
        <taxon>Rotifera</taxon>
        <taxon>Eurotatoria</taxon>
        <taxon>Bdelloidea</taxon>
        <taxon>Philodinida</taxon>
        <taxon>Philodinidae</taxon>
        <taxon>Didymodactylos</taxon>
    </lineage>
</organism>
<dbReference type="EMBL" id="CAJOBA010054314">
    <property type="protein sequence ID" value="CAF4273614.1"/>
    <property type="molecule type" value="Genomic_DNA"/>
</dbReference>
<protein>
    <submittedName>
        <fullName evidence="1">Uncharacterized protein</fullName>
    </submittedName>
</protein>
<dbReference type="AlphaFoldDB" id="A0A8S2FKR0"/>
<dbReference type="Proteomes" id="UP000682733">
    <property type="component" value="Unassembled WGS sequence"/>
</dbReference>
<gene>
    <name evidence="1" type="ORF">OVA965_LOCUS36173</name>
    <name evidence="2" type="ORF">TMI583_LOCUS37172</name>
</gene>
<dbReference type="Proteomes" id="UP000677228">
    <property type="component" value="Unassembled WGS sequence"/>
</dbReference>
<reference evidence="1" key="1">
    <citation type="submission" date="2021-02" db="EMBL/GenBank/DDBJ databases">
        <authorList>
            <person name="Nowell W R."/>
        </authorList>
    </citation>
    <scope>NUCLEOTIDE SEQUENCE</scope>
</reference>
<accession>A0A8S2FKR0</accession>
<evidence type="ECO:0000313" key="3">
    <source>
        <dbReference type="Proteomes" id="UP000677228"/>
    </source>
</evidence>
<evidence type="ECO:0000313" key="1">
    <source>
        <dbReference type="EMBL" id="CAF1483498.1"/>
    </source>
</evidence>
<feature type="non-terminal residue" evidence="1">
    <location>
        <position position="1"/>
    </location>
</feature>
<evidence type="ECO:0000313" key="2">
    <source>
        <dbReference type="EMBL" id="CAF4273614.1"/>
    </source>
</evidence>
<comment type="caution">
    <text evidence="1">The sequence shown here is derived from an EMBL/GenBank/DDBJ whole genome shotgun (WGS) entry which is preliminary data.</text>
</comment>
<sequence>IEYLNSESLFQLYYRDFRRTVSNEPFQLQTKSLIKQFQSSTTNTLLRILDFIRKTTQANGLLSDVSTILDSTIQSQYLRNTTIQELVNNLMIEQSLITTSYSSYYDEC</sequence>
<proteinExistence type="predicted"/>